<organism evidence="1 2">
    <name type="scientific">Halocatena pleomorpha</name>
    <dbReference type="NCBI Taxonomy" id="1785090"/>
    <lineage>
        <taxon>Archaea</taxon>
        <taxon>Methanobacteriati</taxon>
        <taxon>Methanobacteriota</taxon>
        <taxon>Stenosarchaea group</taxon>
        <taxon>Halobacteria</taxon>
        <taxon>Halobacteriales</taxon>
        <taxon>Natronomonadaceae</taxon>
        <taxon>Halocatena</taxon>
    </lineage>
</organism>
<dbReference type="Proteomes" id="UP000282322">
    <property type="component" value="Unassembled WGS sequence"/>
</dbReference>
<gene>
    <name evidence="1" type="ORF">EIK79_14960</name>
</gene>
<keyword evidence="2" id="KW-1185">Reference proteome</keyword>
<evidence type="ECO:0000313" key="1">
    <source>
        <dbReference type="EMBL" id="RRJ28705.1"/>
    </source>
</evidence>
<sequence>MVIYKIGALFDLCLELPQRCTDTDHGSAPSPRAVDIRLVWHICRHILMIVSVARQERYLPVVE</sequence>
<proteinExistence type="predicted"/>
<protein>
    <submittedName>
        <fullName evidence="1">Uncharacterized protein</fullName>
    </submittedName>
</protein>
<name>A0A3P3R5Q5_9EURY</name>
<accession>A0A3P3R5Q5</accession>
<dbReference type="EMBL" id="RRCH01000033">
    <property type="protein sequence ID" value="RRJ28705.1"/>
    <property type="molecule type" value="Genomic_DNA"/>
</dbReference>
<dbReference type="AlphaFoldDB" id="A0A3P3R5Q5"/>
<dbReference type="RefSeq" id="WP_124956108.1">
    <property type="nucleotide sequence ID" value="NZ_RRCH01000033.1"/>
</dbReference>
<dbReference type="OrthoDB" id="384431at2157"/>
<reference evidence="1 2" key="1">
    <citation type="submission" date="2018-11" db="EMBL/GenBank/DDBJ databases">
        <title>Taxonoimc description of Halomarina strain SPP-AMP-1.</title>
        <authorList>
            <person name="Pal Y."/>
            <person name="Srinivasana K."/>
            <person name="Verma A."/>
            <person name="Kumar P."/>
        </authorList>
    </citation>
    <scope>NUCLEOTIDE SEQUENCE [LARGE SCALE GENOMIC DNA]</scope>
    <source>
        <strain evidence="1 2">SPP-AMP-1</strain>
    </source>
</reference>
<comment type="caution">
    <text evidence="1">The sequence shown here is derived from an EMBL/GenBank/DDBJ whole genome shotgun (WGS) entry which is preliminary data.</text>
</comment>
<evidence type="ECO:0000313" key="2">
    <source>
        <dbReference type="Proteomes" id="UP000282322"/>
    </source>
</evidence>